<comment type="caution">
    <text evidence="1">The sequence shown here is derived from an EMBL/GenBank/DDBJ whole genome shotgun (WGS) entry which is preliminary data.</text>
</comment>
<dbReference type="EMBL" id="JAIWYP010000005">
    <property type="protein sequence ID" value="KAH3822685.1"/>
    <property type="molecule type" value="Genomic_DNA"/>
</dbReference>
<dbReference type="Proteomes" id="UP000828390">
    <property type="component" value="Unassembled WGS sequence"/>
</dbReference>
<dbReference type="AlphaFoldDB" id="A0A9D4GTA9"/>
<evidence type="ECO:0000313" key="2">
    <source>
        <dbReference type="Proteomes" id="UP000828390"/>
    </source>
</evidence>
<proteinExistence type="predicted"/>
<gene>
    <name evidence="1" type="ORF">DPMN_124475</name>
</gene>
<protein>
    <submittedName>
        <fullName evidence="1">Uncharacterized protein</fullName>
    </submittedName>
</protein>
<accession>A0A9D4GTA9</accession>
<reference evidence="1" key="2">
    <citation type="submission" date="2020-11" db="EMBL/GenBank/DDBJ databases">
        <authorList>
            <person name="McCartney M.A."/>
            <person name="Auch B."/>
            <person name="Kono T."/>
            <person name="Mallez S."/>
            <person name="Becker A."/>
            <person name="Gohl D.M."/>
            <person name="Silverstein K.A.T."/>
            <person name="Koren S."/>
            <person name="Bechman K.B."/>
            <person name="Herman A."/>
            <person name="Abrahante J.E."/>
            <person name="Garbe J."/>
        </authorList>
    </citation>
    <scope>NUCLEOTIDE SEQUENCE</scope>
    <source>
        <strain evidence="1">Duluth1</strain>
        <tissue evidence="1">Whole animal</tissue>
    </source>
</reference>
<sequence>MVNNGFEKFMDNCFKEAFETCLIDFLRWKCDSLVVATAVVRSSLSQSGSWLCSMPRGCGLVVGFRWSRREGTGSRSRREGM</sequence>
<name>A0A9D4GTA9_DREPO</name>
<evidence type="ECO:0000313" key="1">
    <source>
        <dbReference type="EMBL" id="KAH3822685.1"/>
    </source>
</evidence>
<keyword evidence="2" id="KW-1185">Reference proteome</keyword>
<organism evidence="1 2">
    <name type="scientific">Dreissena polymorpha</name>
    <name type="common">Zebra mussel</name>
    <name type="synonym">Mytilus polymorpha</name>
    <dbReference type="NCBI Taxonomy" id="45954"/>
    <lineage>
        <taxon>Eukaryota</taxon>
        <taxon>Metazoa</taxon>
        <taxon>Spiralia</taxon>
        <taxon>Lophotrochozoa</taxon>
        <taxon>Mollusca</taxon>
        <taxon>Bivalvia</taxon>
        <taxon>Autobranchia</taxon>
        <taxon>Heteroconchia</taxon>
        <taxon>Euheterodonta</taxon>
        <taxon>Imparidentia</taxon>
        <taxon>Neoheterodontei</taxon>
        <taxon>Myida</taxon>
        <taxon>Dreissenoidea</taxon>
        <taxon>Dreissenidae</taxon>
        <taxon>Dreissena</taxon>
    </lineage>
</organism>
<reference evidence="1" key="1">
    <citation type="journal article" date="2019" name="bioRxiv">
        <title>The Genome of the Zebra Mussel, Dreissena polymorpha: A Resource for Invasive Species Research.</title>
        <authorList>
            <person name="McCartney M.A."/>
            <person name="Auch B."/>
            <person name="Kono T."/>
            <person name="Mallez S."/>
            <person name="Zhang Y."/>
            <person name="Obille A."/>
            <person name="Becker A."/>
            <person name="Abrahante J.E."/>
            <person name="Garbe J."/>
            <person name="Badalamenti J.P."/>
            <person name="Herman A."/>
            <person name="Mangelson H."/>
            <person name="Liachko I."/>
            <person name="Sullivan S."/>
            <person name="Sone E.D."/>
            <person name="Koren S."/>
            <person name="Silverstein K.A.T."/>
            <person name="Beckman K.B."/>
            <person name="Gohl D.M."/>
        </authorList>
    </citation>
    <scope>NUCLEOTIDE SEQUENCE</scope>
    <source>
        <strain evidence="1">Duluth1</strain>
        <tissue evidence="1">Whole animal</tissue>
    </source>
</reference>